<dbReference type="GO" id="GO:0005737">
    <property type="term" value="C:cytoplasm"/>
    <property type="evidence" value="ECO:0007669"/>
    <property type="project" value="UniProtKB-ARBA"/>
</dbReference>
<dbReference type="GO" id="GO:0008270">
    <property type="term" value="F:zinc ion binding"/>
    <property type="evidence" value="ECO:0007669"/>
    <property type="project" value="UniProtKB-KW"/>
</dbReference>
<dbReference type="PANTHER" id="PTHR25465">
    <property type="entry name" value="B-BOX DOMAIN CONTAINING"/>
    <property type="match status" value="1"/>
</dbReference>
<dbReference type="CDD" id="cd16040">
    <property type="entry name" value="SPRY_PRY_SNTX"/>
    <property type="match status" value="1"/>
</dbReference>
<name>A0AAY4B7D6_9TELE</name>
<evidence type="ECO:0000256" key="2">
    <source>
        <dbReference type="ARBA" id="ARBA00022771"/>
    </source>
</evidence>
<dbReference type="SMART" id="SM00589">
    <property type="entry name" value="PRY"/>
    <property type="match status" value="1"/>
</dbReference>
<reference evidence="5 6" key="1">
    <citation type="submission" date="2020-06" db="EMBL/GenBank/DDBJ databases">
        <authorList>
            <consortium name="Wellcome Sanger Institute Data Sharing"/>
        </authorList>
    </citation>
    <scope>NUCLEOTIDE SEQUENCE [LARGE SCALE GENOMIC DNA]</scope>
</reference>
<keyword evidence="6" id="KW-1185">Reference proteome</keyword>
<protein>
    <recommendedName>
        <fullName evidence="4">B30.2/SPRY domain-containing protein</fullName>
    </recommendedName>
</protein>
<dbReference type="Pfam" id="PF00622">
    <property type="entry name" value="SPRY"/>
    <property type="match status" value="1"/>
</dbReference>
<dbReference type="Proteomes" id="UP000694580">
    <property type="component" value="Chromosome 1"/>
</dbReference>
<evidence type="ECO:0000259" key="4">
    <source>
        <dbReference type="PROSITE" id="PS50188"/>
    </source>
</evidence>
<dbReference type="InterPro" id="IPR006574">
    <property type="entry name" value="PRY"/>
</dbReference>
<evidence type="ECO:0000313" key="6">
    <source>
        <dbReference type="Proteomes" id="UP000694580"/>
    </source>
</evidence>
<dbReference type="Ensembl" id="ENSDCDT00010017920.1">
    <property type="protein sequence ID" value="ENSDCDP00010016894.1"/>
    <property type="gene ID" value="ENSDCDG00010007762.1"/>
</dbReference>
<dbReference type="InterPro" id="IPR013320">
    <property type="entry name" value="ConA-like_dom_sf"/>
</dbReference>
<evidence type="ECO:0000256" key="1">
    <source>
        <dbReference type="ARBA" id="ARBA00022723"/>
    </source>
</evidence>
<dbReference type="SMART" id="SM00449">
    <property type="entry name" value="SPRY"/>
    <property type="match status" value="1"/>
</dbReference>
<feature type="domain" description="B30.2/SPRY" evidence="4">
    <location>
        <begin position="29"/>
        <end position="221"/>
    </location>
</feature>
<keyword evidence="2" id="KW-0863">Zinc-finger</keyword>
<proteinExistence type="predicted"/>
<dbReference type="InterPro" id="IPR043136">
    <property type="entry name" value="B30.2/SPRY_sf"/>
</dbReference>
<dbReference type="PRINTS" id="PR01407">
    <property type="entry name" value="BUTYPHLNCDUF"/>
</dbReference>
<dbReference type="Pfam" id="PF13765">
    <property type="entry name" value="PRY"/>
    <property type="match status" value="1"/>
</dbReference>
<dbReference type="PROSITE" id="PS50188">
    <property type="entry name" value="B302_SPRY"/>
    <property type="match status" value="1"/>
</dbReference>
<evidence type="ECO:0000256" key="3">
    <source>
        <dbReference type="ARBA" id="ARBA00022833"/>
    </source>
</evidence>
<organism evidence="5 6">
    <name type="scientific">Denticeps clupeoides</name>
    <name type="common">denticle herring</name>
    <dbReference type="NCBI Taxonomy" id="299321"/>
    <lineage>
        <taxon>Eukaryota</taxon>
        <taxon>Metazoa</taxon>
        <taxon>Chordata</taxon>
        <taxon>Craniata</taxon>
        <taxon>Vertebrata</taxon>
        <taxon>Euteleostomi</taxon>
        <taxon>Actinopterygii</taxon>
        <taxon>Neopterygii</taxon>
        <taxon>Teleostei</taxon>
        <taxon>Clupei</taxon>
        <taxon>Clupeiformes</taxon>
        <taxon>Denticipitoidei</taxon>
        <taxon>Denticipitidae</taxon>
        <taxon>Denticeps</taxon>
    </lineage>
</organism>
<dbReference type="PANTHER" id="PTHR25465:SF5">
    <property type="entry name" value="E3 UBIQUITIN_ISG15 LIGASE TRIM25-RELATED"/>
    <property type="match status" value="1"/>
</dbReference>
<evidence type="ECO:0000313" key="5">
    <source>
        <dbReference type="Ensembl" id="ENSDCDP00010016894.1"/>
    </source>
</evidence>
<sequence length="221" mass="25654">MQHRTYWSFRGTSLYWHRYEAVHRLSSIPPNSSLRLNLCVSLWSDFCSFTLDPNTVEKYILLSEEGRVATYKRRSQKYPEHPERFEGHPQVLCRERVSGFCYWEVKWSGRIVNVAISYKEVPRKGRTDECGFGRNQQSWKLCCSQQGFSFWHDNSRTDIPIPPGSSSIVGVFVNHRAGRLAFYSVSGDTVTLLHRVKTTFSQPLYPGFWVGDRSSVKICVE</sequence>
<reference evidence="5" key="3">
    <citation type="submission" date="2025-09" db="UniProtKB">
        <authorList>
            <consortium name="Ensembl"/>
        </authorList>
    </citation>
    <scope>IDENTIFICATION</scope>
</reference>
<dbReference type="InterPro" id="IPR003879">
    <property type="entry name" value="Butyrophylin_SPRY"/>
</dbReference>
<dbReference type="InterPro" id="IPR003877">
    <property type="entry name" value="SPRY_dom"/>
</dbReference>
<dbReference type="InterPro" id="IPR001870">
    <property type="entry name" value="B30.2/SPRY"/>
</dbReference>
<accession>A0AAY4B7D6</accession>
<dbReference type="AlphaFoldDB" id="A0AAY4B7D6"/>
<dbReference type="SUPFAM" id="SSF49899">
    <property type="entry name" value="Concanavalin A-like lectins/glucanases"/>
    <property type="match status" value="1"/>
</dbReference>
<keyword evidence="1" id="KW-0479">Metal-binding</keyword>
<dbReference type="GeneTree" id="ENSGT01150000286950"/>
<reference evidence="5" key="2">
    <citation type="submission" date="2025-08" db="UniProtKB">
        <authorList>
            <consortium name="Ensembl"/>
        </authorList>
    </citation>
    <scope>IDENTIFICATION</scope>
</reference>
<keyword evidence="3" id="KW-0862">Zinc</keyword>
<dbReference type="InterPro" id="IPR051051">
    <property type="entry name" value="E3_ubiq-ligase_TRIM/RNF"/>
</dbReference>
<dbReference type="Gene3D" id="2.60.120.920">
    <property type="match status" value="1"/>
</dbReference>